<comment type="caution">
    <text evidence="3">The sequence shown here is derived from an EMBL/GenBank/DDBJ whole genome shotgun (WGS) entry which is preliminary data.</text>
</comment>
<feature type="signal peptide" evidence="1">
    <location>
        <begin position="1"/>
        <end position="21"/>
    </location>
</feature>
<evidence type="ECO:0000313" key="3">
    <source>
        <dbReference type="EMBL" id="MCG2616590.1"/>
    </source>
</evidence>
<evidence type="ECO:0000256" key="1">
    <source>
        <dbReference type="SAM" id="SignalP"/>
    </source>
</evidence>
<keyword evidence="1" id="KW-0732">Signal</keyword>
<organism evidence="3 4">
    <name type="scientific">Terrimonas ginsenosidimutans</name>
    <dbReference type="NCBI Taxonomy" id="2908004"/>
    <lineage>
        <taxon>Bacteria</taxon>
        <taxon>Pseudomonadati</taxon>
        <taxon>Bacteroidota</taxon>
        <taxon>Chitinophagia</taxon>
        <taxon>Chitinophagales</taxon>
        <taxon>Chitinophagaceae</taxon>
        <taxon>Terrimonas</taxon>
    </lineage>
</organism>
<gene>
    <name evidence="3" type="ORF">LZZ85_19985</name>
</gene>
<sequence length="160" mass="17936">MNSIKIFTTAFIFLCGLTVKAQQQASAGKASYVPDDRTLFNTIVRMDSIFFDAYNKCNVDLQTAIYADSLEFYHDKGGYSTSKADVLAATKRNICDKVTRTVVPGSIEVYPIAGFGAIEIGLHRFFNKQEPDAPQHDSKFIIIWKQTGSDWKITRVISLH</sequence>
<accession>A0ABS9KWA7</accession>
<dbReference type="Proteomes" id="UP001165367">
    <property type="component" value="Unassembled WGS sequence"/>
</dbReference>
<feature type="chain" id="PRO_5046823987" evidence="1">
    <location>
        <begin position="22"/>
        <end position="160"/>
    </location>
</feature>
<dbReference type="SUPFAM" id="SSF54427">
    <property type="entry name" value="NTF2-like"/>
    <property type="match status" value="1"/>
</dbReference>
<name>A0ABS9KWA7_9BACT</name>
<keyword evidence="4" id="KW-1185">Reference proteome</keyword>
<dbReference type="RefSeq" id="WP_237875128.1">
    <property type="nucleotide sequence ID" value="NZ_JAKLTR010000014.1"/>
</dbReference>
<evidence type="ECO:0000259" key="2">
    <source>
        <dbReference type="Pfam" id="PF14534"/>
    </source>
</evidence>
<evidence type="ECO:0000313" key="4">
    <source>
        <dbReference type="Proteomes" id="UP001165367"/>
    </source>
</evidence>
<dbReference type="Pfam" id="PF14534">
    <property type="entry name" value="DUF4440"/>
    <property type="match status" value="1"/>
</dbReference>
<reference evidence="3" key="1">
    <citation type="submission" date="2022-01" db="EMBL/GenBank/DDBJ databases">
        <authorList>
            <person name="Jo J.-H."/>
            <person name="Im W.-T."/>
        </authorList>
    </citation>
    <scope>NUCLEOTIDE SEQUENCE</scope>
    <source>
        <strain evidence="3">NA20</strain>
    </source>
</reference>
<feature type="domain" description="DUF4440" evidence="2">
    <location>
        <begin position="43"/>
        <end position="153"/>
    </location>
</feature>
<dbReference type="Gene3D" id="3.10.450.50">
    <property type="match status" value="1"/>
</dbReference>
<dbReference type="EMBL" id="JAKLTR010000014">
    <property type="protein sequence ID" value="MCG2616590.1"/>
    <property type="molecule type" value="Genomic_DNA"/>
</dbReference>
<protein>
    <submittedName>
        <fullName evidence="3">Nuclear transport factor 2 family protein</fullName>
    </submittedName>
</protein>
<dbReference type="InterPro" id="IPR027843">
    <property type="entry name" value="DUF4440"/>
</dbReference>
<proteinExistence type="predicted"/>
<dbReference type="InterPro" id="IPR032710">
    <property type="entry name" value="NTF2-like_dom_sf"/>
</dbReference>